<proteinExistence type="predicted"/>
<gene>
    <name evidence="1" type="ORF">B0I35DRAFT_445042</name>
</gene>
<evidence type="ECO:0000313" key="1">
    <source>
        <dbReference type="EMBL" id="KAH7304565.1"/>
    </source>
</evidence>
<dbReference type="AlphaFoldDB" id="A0A8K0SEX5"/>
<dbReference type="EMBL" id="JAGPNK010000022">
    <property type="protein sequence ID" value="KAH7304565.1"/>
    <property type="molecule type" value="Genomic_DNA"/>
</dbReference>
<name>A0A8K0SEX5_9HYPO</name>
<organism evidence="1 2">
    <name type="scientific">Stachybotrys elegans</name>
    <dbReference type="NCBI Taxonomy" id="80388"/>
    <lineage>
        <taxon>Eukaryota</taxon>
        <taxon>Fungi</taxon>
        <taxon>Dikarya</taxon>
        <taxon>Ascomycota</taxon>
        <taxon>Pezizomycotina</taxon>
        <taxon>Sordariomycetes</taxon>
        <taxon>Hypocreomycetidae</taxon>
        <taxon>Hypocreales</taxon>
        <taxon>Stachybotryaceae</taxon>
        <taxon>Stachybotrys</taxon>
    </lineage>
</organism>
<dbReference type="Proteomes" id="UP000813444">
    <property type="component" value="Unassembled WGS sequence"/>
</dbReference>
<accession>A0A8K0SEX5</accession>
<protein>
    <submittedName>
        <fullName evidence="1">Uncharacterized protein</fullName>
    </submittedName>
</protein>
<reference evidence="1" key="1">
    <citation type="journal article" date="2021" name="Nat. Commun.">
        <title>Genetic determinants of endophytism in the Arabidopsis root mycobiome.</title>
        <authorList>
            <person name="Mesny F."/>
            <person name="Miyauchi S."/>
            <person name="Thiergart T."/>
            <person name="Pickel B."/>
            <person name="Atanasova L."/>
            <person name="Karlsson M."/>
            <person name="Huettel B."/>
            <person name="Barry K.W."/>
            <person name="Haridas S."/>
            <person name="Chen C."/>
            <person name="Bauer D."/>
            <person name="Andreopoulos W."/>
            <person name="Pangilinan J."/>
            <person name="LaButti K."/>
            <person name="Riley R."/>
            <person name="Lipzen A."/>
            <person name="Clum A."/>
            <person name="Drula E."/>
            <person name="Henrissat B."/>
            <person name="Kohler A."/>
            <person name="Grigoriev I.V."/>
            <person name="Martin F.M."/>
            <person name="Hacquard S."/>
        </authorList>
    </citation>
    <scope>NUCLEOTIDE SEQUENCE</scope>
    <source>
        <strain evidence="1">MPI-CAGE-CH-0235</strain>
    </source>
</reference>
<comment type="caution">
    <text evidence="1">The sequence shown here is derived from an EMBL/GenBank/DDBJ whole genome shotgun (WGS) entry which is preliminary data.</text>
</comment>
<evidence type="ECO:0000313" key="2">
    <source>
        <dbReference type="Proteomes" id="UP000813444"/>
    </source>
</evidence>
<sequence>MQNDPKIREMVEKQAQHPGAVAAISKLGELLKTKGVARSVLWDVHTHTVHIVIFCEPDRVDPGSSPNCMQLVKLMMGSEVREAAVKLNEEMHAAGIDMDPNVFFQTMKEK</sequence>
<keyword evidence="2" id="KW-1185">Reference proteome</keyword>
<dbReference type="OrthoDB" id="10008801at2759"/>